<name>A0A059XX35_9BACT</name>
<dbReference type="EMBL" id="CP007243">
    <property type="protein sequence ID" value="AIA31478.1"/>
    <property type="molecule type" value="Genomic_DNA"/>
</dbReference>
<sequence length="88" mass="10202">MNESPRRPGGSWKTTFSPFLPFSFLIPLFFPGMSEFAGFLTFFSEKKGLRSGAREERAQFCSVRMACLVQRRVMRLFFARFSPRVSSF</sequence>
<reference evidence="2 3" key="2">
    <citation type="journal article" date="2015" name="Biomed. Res. Int.">
        <title>Effects of Arsenite Resistance on the Growth and Functional Gene Expression of Leptospirillum ferriphilum and Acidithiobacillus thiooxidans in Pure Culture and Coculture.</title>
        <authorList>
            <person name="Jiang H."/>
            <person name="Liang Y."/>
            <person name="Yin H."/>
            <person name="Xiao Y."/>
            <person name="Guo X."/>
            <person name="Xu Y."/>
            <person name="Hu Q."/>
            <person name="Liu H."/>
            <person name="Liu X."/>
        </authorList>
    </citation>
    <scope>NUCLEOTIDE SEQUENCE [LARGE SCALE GENOMIC DNA]</scope>
    <source>
        <strain evidence="2 3">YSK</strain>
    </source>
</reference>
<evidence type="ECO:0000256" key="1">
    <source>
        <dbReference type="SAM" id="Phobius"/>
    </source>
</evidence>
<organism evidence="2 3">
    <name type="scientific">Leptospirillum ferriphilum YSK</name>
    <dbReference type="NCBI Taxonomy" id="1441628"/>
    <lineage>
        <taxon>Bacteria</taxon>
        <taxon>Pseudomonadati</taxon>
        <taxon>Nitrospirota</taxon>
        <taxon>Nitrospiria</taxon>
        <taxon>Nitrospirales</taxon>
        <taxon>Nitrospiraceae</taxon>
        <taxon>Leptospirillum</taxon>
    </lineage>
</organism>
<gene>
    <name evidence="2" type="ORF">Y981_02315</name>
</gene>
<keyword evidence="1" id="KW-0472">Membrane</keyword>
<evidence type="ECO:0000313" key="2">
    <source>
        <dbReference type="EMBL" id="AIA31478.1"/>
    </source>
</evidence>
<keyword evidence="3" id="KW-1185">Reference proteome</keyword>
<protein>
    <submittedName>
        <fullName evidence="2">Uncharacterized protein</fullName>
    </submittedName>
</protein>
<accession>A0A059XX35</accession>
<dbReference type="AlphaFoldDB" id="A0A059XX35"/>
<reference evidence="3" key="1">
    <citation type="submission" date="2014-02" db="EMBL/GenBank/DDBJ databases">
        <title>Complete genome sequence and comparative genomic analysis of the nitrogen-fixing bacterium Leptospirillum ferriphilum YSK.</title>
        <authorList>
            <person name="Guo X."/>
            <person name="Yin H."/>
            <person name="Liang Y."/>
            <person name="Hu Q."/>
            <person name="Ma L."/>
            <person name="Xiao Y."/>
            <person name="Zhang X."/>
            <person name="Qiu G."/>
            <person name="Liu X."/>
        </authorList>
    </citation>
    <scope>NUCLEOTIDE SEQUENCE [LARGE SCALE GENOMIC DNA]</scope>
    <source>
        <strain evidence="3">YSK</strain>
    </source>
</reference>
<keyword evidence="1" id="KW-1133">Transmembrane helix</keyword>
<feature type="transmembrane region" description="Helical" evidence="1">
    <location>
        <begin position="20"/>
        <end position="43"/>
    </location>
</feature>
<proteinExistence type="predicted"/>
<dbReference type="HOGENOM" id="CLU_2465249_0_0_0"/>
<evidence type="ECO:0000313" key="3">
    <source>
        <dbReference type="Proteomes" id="UP000027059"/>
    </source>
</evidence>
<keyword evidence="1" id="KW-0812">Transmembrane</keyword>
<dbReference type="Proteomes" id="UP000027059">
    <property type="component" value="Chromosome"/>
</dbReference>
<dbReference type="KEGG" id="lfp:Y981_02315"/>